<gene>
    <name evidence="2" type="ORF">SALLE_v1c09550</name>
</gene>
<name>A0A345Z4U6_9MOLU</name>
<evidence type="ECO:0000313" key="3">
    <source>
        <dbReference type="Proteomes" id="UP000254792"/>
    </source>
</evidence>
<keyword evidence="1" id="KW-1133">Transmembrane helix</keyword>
<feature type="transmembrane region" description="Helical" evidence="1">
    <location>
        <begin position="12"/>
        <end position="37"/>
    </location>
</feature>
<proteinExistence type="predicted"/>
<feature type="transmembrane region" description="Helical" evidence="1">
    <location>
        <begin position="49"/>
        <end position="72"/>
    </location>
</feature>
<dbReference type="RefSeq" id="WP_115558518.1">
    <property type="nucleotide sequence ID" value="NZ_CP031376.1"/>
</dbReference>
<dbReference type="AlphaFoldDB" id="A0A345Z4U6"/>
<evidence type="ECO:0000313" key="2">
    <source>
        <dbReference type="EMBL" id="AXK51625.1"/>
    </source>
</evidence>
<keyword evidence="1" id="KW-0472">Membrane</keyword>
<reference evidence="2 3" key="1">
    <citation type="submission" date="2018-07" db="EMBL/GenBank/DDBJ databases">
        <title>Complete genome sequence of Spiroplasma alleghenense PLHS-1 (ATCC 51752).</title>
        <authorList>
            <person name="Chou L."/>
            <person name="Lee T.-Y."/>
            <person name="Tsai Y.-M."/>
            <person name="Kuo C.-H."/>
        </authorList>
    </citation>
    <scope>NUCLEOTIDE SEQUENCE [LARGE SCALE GENOMIC DNA]</scope>
    <source>
        <strain evidence="2 3">PLHS-1</strain>
    </source>
</reference>
<keyword evidence="1" id="KW-0812">Transmembrane</keyword>
<keyword evidence="3" id="KW-1185">Reference proteome</keyword>
<dbReference type="EMBL" id="CP031376">
    <property type="protein sequence ID" value="AXK51625.1"/>
    <property type="molecule type" value="Genomic_DNA"/>
</dbReference>
<sequence>MNSTKKIRLFWILFYIVFCFFNLLLIAFLALFFWPISQSNSNWISYKEIYYYLVIAIFWFIISIGFIMWLLFGPKTIFNVKLKIVDNNNNTNNTNNTNNPILGHFNSIINQLVSKKAAKTNKIIMSFWILLMSVIFVIWNILSKNYQSNVYEFNNIFIPSFTGPIISWIMVESFRMKTGYSAILNINQNFNIFFELDIKNLSKVVSNEKITVKELKLLLTKIKSKDLLLNGDLLLSREILLRKKLEFLDIKQKAFYYYILFVSEQNAKVNKSLNSCEKNANKNSREAKRAESEYFRELEILYLLICENEISNGYYIY</sequence>
<feature type="transmembrane region" description="Helical" evidence="1">
    <location>
        <begin position="123"/>
        <end position="141"/>
    </location>
</feature>
<dbReference type="KEGG" id="salx:SALLE_v1c09550"/>
<evidence type="ECO:0008006" key="4">
    <source>
        <dbReference type="Google" id="ProtNLM"/>
    </source>
</evidence>
<evidence type="ECO:0000256" key="1">
    <source>
        <dbReference type="SAM" id="Phobius"/>
    </source>
</evidence>
<organism evidence="2 3">
    <name type="scientific">Spiroplasma alleghenense</name>
    <dbReference type="NCBI Taxonomy" id="216931"/>
    <lineage>
        <taxon>Bacteria</taxon>
        <taxon>Bacillati</taxon>
        <taxon>Mycoplasmatota</taxon>
        <taxon>Mollicutes</taxon>
        <taxon>Entomoplasmatales</taxon>
        <taxon>Spiroplasmataceae</taxon>
        <taxon>Spiroplasma</taxon>
    </lineage>
</organism>
<feature type="transmembrane region" description="Helical" evidence="1">
    <location>
        <begin position="153"/>
        <end position="171"/>
    </location>
</feature>
<accession>A0A345Z4U6</accession>
<protein>
    <recommendedName>
        <fullName evidence="4">Transmembrane protein</fullName>
    </recommendedName>
</protein>
<dbReference type="Proteomes" id="UP000254792">
    <property type="component" value="Chromosome"/>
</dbReference>